<feature type="signal peptide" evidence="1">
    <location>
        <begin position="1"/>
        <end position="18"/>
    </location>
</feature>
<keyword evidence="3" id="KW-1185">Reference proteome</keyword>
<reference evidence="2" key="1">
    <citation type="journal article" date="2023" name="Plant J.">
        <title>Genome sequences and population genomics provide insights into the demographic history, inbreeding, and mutation load of two 'living fossil' tree species of Dipteronia.</title>
        <authorList>
            <person name="Feng Y."/>
            <person name="Comes H.P."/>
            <person name="Chen J."/>
            <person name="Zhu S."/>
            <person name="Lu R."/>
            <person name="Zhang X."/>
            <person name="Li P."/>
            <person name="Qiu J."/>
            <person name="Olsen K.M."/>
            <person name="Qiu Y."/>
        </authorList>
    </citation>
    <scope>NUCLEOTIDE SEQUENCE</scope>
    <source>
        <strain evidence="2">KIB01</strain>
    </source>
</reference>
<keyword evidence="1" id="KW-0732">Signal</keyword>
<dbReference type="AlphaFoldDB" id="A0AAD9TL21"/>
<evidence type="ECO:0000256" key="1">
    <source>
        <dbReference type="SAM" id="SignalP"/>
    </source>
</evidence>
<comment type="caution">
    <text evidence="2">The sequence shown here is derived from an EMBL/GenBank/DDBJ whole genome shotgun (WGS) entry which is preliminary data.</text>
</comment>
<dbReference type="EMBL" id="JANJYI010000009">
    <property type="protein sequence ID" value="KAK2637568.1"/>
    <property type="molecule type" value="Genomic_DNA"/>
</dbReference>
<sequence>MMISFLIFLIQCFSPSLKILYITIVFPDANVMQNLFSSCPVLEGLSIHVSYVDLNNLLMSDICVSTLKRSNIRHDVDFSDFEGLPAHKYVIKARNLEHKFLFSNM</sequence>
<gene>
    <name evidence="2" type="ORF">Ddye_032360</name>
</gene>
<accession>A0AAD9TL21</accession>
<evidence type="ECO:0000313" key="3">
    <source>
        <dbReference type="Proteomes" id="UP001280121"/>
    </source>
</evidence>
<protein>
    <submittedName>
        <fullName evidence="2">Uncharacterized protein</fullName>
    </submittedName>
</protein>
<proteinExistence type="predicted"/>
<organism evidence="2 3">
    <name type="scientific">Dipteronia dyeriana</name>
    <dbReference type="NCBI Taxonomy" id="168575"/>
    <lineage>
        <taxon>Eukaryota</taxon>
        <taxon>Viridiplantae</taxon>
        <taxon>Streptophyta</taxon>
        <taxon>Embryophyta</taxon>
        <taxon>Tracheophyta</taxon>
        <taxon>Spermatophyta</taxon>
        <taxon>Magnoliopsida</taxon>
        <taxon>eudicotyledons</taxon>
        <taxon>Gunneridae</taxon>
        <taxon>Pentapetalae</taxon>
        <taxon>rosids</taxon>
        <taxon>malvids</taxon>
        <taxon>Sapindales</taxon>
        <taxon>Sapindaceae</taxon>
        <taxon>Hippocastanoideae</taxon>
        <taxon>Acereae</taxon>
        <taxon>Dipteronia</taxon>
    </lineage>
</organism>
<feature type="chain" id="PRO_5042078046" evidence="1">
    <location>
        <begin position="19"/>
        <end position="105"/>
    </location>
</feature>
<name>A0AAD9TL21_9ROSI</name>
<dbReference type="Proteomes" id="UP001280121">
    <property type="component" value="Unassembled WGS sequence"/>
</dbReference>
<evidence type="ECO:0000313" key="2">
    <source>
        <dbReference type="EMBL" id="KAK2637568.1"/>
    </source>
</evidence>